<dbReference type="EMBL" id="JAPDRQ010000356">
    <property type="protein sequence ID" value="KAJ9650320.1"/>
    <property type="molecule type" value="Genomic_DNA"/>
</dbReference>
<sequence>MSASSIVSLVDPSPASWNTLDLTRQDDVWLRAQLHHLGSGNGRHSVRTHNNIRTAVEYLSGQRQARKFVKVCWQRAWDTSPQAFILLSASFTHHHLLRRGQHACQQLTDLLERNRSTINGHPGLSVLTSQYFGDHKRLAEADVSDGPSECTDLSHRPGPETERHIRASQVHLERYEQPPVEEPTVLPWLDYLRNEPAFLIHLDPACDHSTLTLLISAPEDLHTLWRTHTTGLPMVVPAAACWRQPAPTFEQLWAEAAKIKAHDLRVYEQGEKSANATLAFCQMAKPNPDNPTCIIGMEPRAWVRGKMFGSCAQLHRRVTTYLEQRMVLNMTPKFSFVDLHIDYGRDGISATLHECEKVWMVYPPTPHNLQWMAEHRGQHAKLAHGMTVLEGGVVVHTTSAEAIYLPAGCLHAVFTVASGFLVSMDCTTQISVWPCAQYLRYNVQAEFEADEQRDCYFLFLEALDVALQNAGERDAFRAWIAVDDVLQMKRKNDRVWVRAARKVWDEYLKSEPIVDVACPCAGAVSSSFLNHLKDHHLGWLFDDRRRSRHDMADRDISITLRQERV</sequence>
<name>A0ACC2ZRR5_9EURO</name>
<evidence type="ECO:0000313" key="2">
    <source>
        <dbReference type="Proteomes" id="UP001172386"/>
    </source>
</evidence>
<gene>
    <name evidence="1" type="ORF">H2198_010375</name>
</gene>
<keyword evidence="2" id="KW-1185">Reference proteome</keyword>
<evidence type="ECO:0000313" key="1">
    <source>
        <dbReference type="EMBL" id="KAJ9650320.1"/>
    </source>
</evidence>
<organism evidence="1 2">
    <name type="scientific">Neophaeococcomyces mojaviensis</name>
    <dbReference type="NCBI Taxonomy" id="3383035"/>
    <lineage>
        <taxon>Eukaryota</taxon>
        <taxon>Fungi</taxon>
        <taxon>Dikarya</taxon>
        <taxon>Ascomycota</taxon>
        <taxon>Pezizomycotina</taxon>
        <taxon>Eurotiomycetes</taxon>
        <taxon>Chaetothyriomycetidae</taxon>
        <taxon>Chaetothyriales</taxon>
        <taxon>Chaetothyriales incertae sedis</taxon>
        <taxon>Neophaeococcomyces</taxon>
    </lineage>
</organism>
<proteinExistence type="predicted"/>
<protein>
    <submittedName>
        <fullName evidence="1">Uncharacterized protein</fullName>
    </submittedName>
</protein>
<dbReference type="Proteomes" id="UP001172386">
    <property type="component" value="Unassembled WGS sequence"/>
</dbReference>
<accession>A0ACC2ZRR5</accession>
<comment type="caution">
    <text evidence="1">The sequence shown here is derived from an EMBL/GenBank/DDBJ whole genome shotgun (WGS) entry which is preliminary data.</text>
</comment>
<reference evidence="1" key="1">
    <citation type="submission" date="2022-10" db="EMBL/GenBank/DDBJ databases">
        <title>Culturing micro-colonial fungi from biological soil crusts in the Mojave desert and describing Neophaeococcomyces mojavensis, and introducing the new genera and species Taxawa tesnikishii.</title>
        <authorList>
            <person name="Kurbessoian T."/>
            <person name="Stajich J.E."/>
        </authorList>
    </citation>
    <scope>NUCLEOTIDE SEQUENCE</scope>
    <source>
        <strain evidence="1">JES_112</strain>
    </source>
</reference>